<comment type="caution">
    <text evidence="1">The sequence shown here is derived from an EMBL/GenBank/DDBJ whole genome shotgun (WGS) entry which is preliminary data.</text>
</comment>
<reference evidence="1 2" key="1">
    <citation type="journal article" date="2020" name="Nat. Food">
        <title>A phased Vanilla planifolia genome enables genetic improvement of flavour and production.</title>
        <authorList>
            <person name="Hasing T."/>
            <person name="Tang H."/>
            <person name="Brym M."/>
            <person name="Khazi F."/>
            <person name="Huang T."/>
            <person name="Chambers A.H."/>
        </authorList>
    </citation>
    <scope>NUCLEOTIDE SEQUENCE [LARGE SCALE GENOMIC DNA]</scope>
    <source>
        <tissue evidence="1">Leaf</tissue>
    </source>
</reference>
<evidence type="ECO:0000313" key="2">
    <source>
        <dbReference type="Proteomes" id="UP000639772"/>
    </source>
</evidence>
<protein>
    <submittedName>
        <fullName evidence="1">Uncharacterized protein</fullName>
    </submittedName>
</protein>
<dbReference type="AlphaFoldDB" id="A0A835VMY0"/>
<gene>
    <name evidence="1" type="ORF">HPP92_002910</name>
</gene>
<dbReference type="EMBL" id="JADCNM010000001">
    <property type="protein sequence ID" value="KAG0502838.1"/>
    <property type="molecule type" value="Genomic_DNA"/>
</dbReference>
<sequence length="79" mass="9305">MEGGVNFITHFDKEGRDVIRLRGHKGEVGFWRLANICKLLEGIHCNLLLLEVEKLEALKTKAKEEKERNYFPRVYFMLL</sequence>
<dbReference type="Proteomes" id="UP000639772">
    <property type="component" value="Chromosome 1"/>
</dbReference>
<name>A0A835VMY0_VANPL</name>
<evidence type="ECO:0000313" key="1">
    <source>
        <dbReference type="EMBL" id="KAG0502838.1"/>
    </source>
</evidence>
<accession>A0A835VMY0</accession>
<organism evidence="1 2">
    <name type="scientific">Vanilla planifolia</name>
    <name type="common">Vanilla</name>
    <dbReference type="NCBI Taxonomy" id="51239"/>
    <lineage>
        <taxon>Eukaryota</taxon>
        <taxon>Viridiplantae</taxon>
        <taxon>Streptophyta</taxon>
        <taxon>Embryophyta</taxon>
        <taxon>Tracheophyta</taxon>
        <taxon>Spermatophyta</taxon>
        <taxon>Magnoliopsida</taxon>
        <taxon>Liliopsida</taxon>
        <taxon>Asparagales</taxon>
        <taxon>Orchidaceae</taxon>
        <taxon>Vanilloideae</taxon>
        <taxon>Vanilleae</taxon>
        <taxon>Vanilla</taxon>
    </lineage>
</organism>
<proteinExistence type="predicted"/>